<sequence length="84" mass="9470">MNSPHSKSVKGEKTTALAMCVILGLIAIFNPFNKTTESMLLSFLIIAVSIIPYFVWKRKRNRNLIILGVFYYGFFHLVGYGLVG</sequence>
<dbReference type="AlphaFoldDB" id="A0A383BFA8"/>
<evidence type="ECO:0000256" key="1">
    <source>
        <dbReference type="SAM" id="Phobius"/>
    </source>
</evidence>
<protein>
    <submittedName>
        <fullName evidence="2">Uncharacterized protein</fullName>
    </submittedName>
</protein>
<accession>A0A383BFA8</accession>
<feature type="transmembrane region" description="Helical" evidence="1">
    <location>
        <begin position="14"/>
        <end position="32"/>
    </location>
</feature>
<organism evidence="2">
    <name type="scientific">marine metagenome</name>
    <dbReference type="NCBI Taxonomy" id="408172"/>
    <lineage>
        <taxon>unclassified sequences</taxon>
        <taxon>metagenomes</taxon>
        <taxon>ecological metagenomes</taxon>
    </lineage>
</organism>
<dbReference type="EMBL" id="UINC01200090">
    <property type="protein sequence ID" value="SVE18817.1"/>
    <property type="molecule type" value="Genomic_DNA"/>
</dbReference>
<gene>
    <name evidence="2" type="ORF">METZ01_LOCUS471671</name>
</gene>
<evidence type="ECO:0000313" key="2">
    <source>
        <dbReference type="EMBL" id="SVE18817.1"/>
    </source>
</evidence>
<feature type="transmembrane region" description="Helical" evidence="1">
    <location>
        <begin position="38"/>
        <end position="56"/>
    </location>
</feature>
<name>A0A383BFA8_9ZZZZ</name>
<keyword evidence="1" id="KW-1133">Transmembrane helix</keyword>
<proteinExistence type="predicted"/>
<feature type="non-terminal residue" evidence="2">
    <location>
        <position position="84"/>
    </location>
</feature>
<feature type="transmembrane region" description="Helical" evidence="1">
    <location>
        <begin position="63"/>
        <end position="83"/>
    </location>
</feature>
<keyword evidence="1" id="KW-0812">Transmembrane</keyword>
<reference evidence="2" key="1">
    <citation type="submission" date="2018-05" db="EMBL/GenBank/DDBJ databases">
        <authorList>
            <person name="Lanie J.A."/>
            <person name="Ng W.-L."/>
            <person name="Kazmierczak K.M."/>
            <person name="Andrzejewski T.M."/>
            <person name="Davidsen T.M."/>
            <person name="Wayne K.J."/>
            <person name="Tettelin H."/>
            <person name="Glass J.I."/>
            <person name="Rusch D."/>
            <person name="Podicherti R."/>
            <person name="Tsui H.-C.T."/>
            <person name="Winkler M.E."/>
        </authorList>
    </citation>
    <scope>NUCLEOTIDE SEQUENCE</scope>
</reference>
<keyword evidence="1" id="KW-0472">Membrane</keyword>